<dbReference type="Proteomes" id="UP000608024">
    <property type="component" value="Unassembled WGS sequence"/>
</dbReference>
<reference evidence="5" key="1">
    <citation type="journal article" date="2014" name="Int. J. Syst. Evol. Microbiol.">
        <title>Complete genome sequence of Corynebacterium casei LMG S-19264T (=DSM 44701T), isolated from a smear-ripened cheese.</title>
        <authorList>
            <consortium name="US DOE Joint Genome Institute (JGI-PGF)"/>
            <person name="Walter F."/>
            <person name="Albersmeier A."/>
            <person name="Kalinowski J."/>
            <person name="Ruckert C."/>
        </authorList>
    </citation>
    <scope>NUCLEOTIDE SEQUENCE</scope>
    <source>
        <strain evidence="5">JCM 4784</strain>
    </source>
</reference>
<dbReference type="Pfam" id="PF01408">
    <property type="entry name" value="GFO_IDH_MocA"/>
    <property type="match status" value="1"/>
</dbReference>
<dbReference type="InterPro" id="IPR055170">
    <property type="entry name" value="GFO_IDH_MocA-like_dom"/>
</dbReference>
<reference evidence="5" key="2">
    <citation type="submission" date="2020-09" db="EMBL/GenBank/DDBJ databases">
        <authorList>
            <person name="Sun Q."/>
            <person name="Ohkuma M."/>
        </authorList>
    </citation>
    <scope>NUCLEOTIDE SEQUENCE</scope>
    <source>
        <strain evidence="5">JCM 4784</strain>
    </source>
</reference>
<dbReference type="GO" id="GO:0016491">
    <property type="term" value="F:oxidoreductase activity"/>
    <property type="evidence" value="ECO:0007669"/>
    <property type="project" value="UniProtKB-KW"/>
</dbReference>
<name>A0A918ZAE4_9ACTN</name>
<protein>
    <submittedName>
        <fullName evidence="5">Oxidoreductase</fullName>
    </submittedName>
</protein>
<dbReference type="InterPro" id="IPR036291">
    <property type="entry name" value="NAD(P)-bd_dom_sf"/>
</dbReference>
<organism evidence="5 6">
    <name type="scientific">Streptomyces longispororuber</name>
    <dbReference type="NCBI Taxonomy" id="68230"/>
    <lineage>
        <taxon>Bacteria</taxon>
        <taxon>Bacillati</taxon>
        <taxon>Actinomycetota</taxon>
        <taxon>Actinomycetes</taxon>
        <taxon>Kitasatosporales</taxon>
        <taxon>Streptomycetaceae</taxon>
        <taxon>Streptomyces</taxon>
    </lineage>
</organism>
<evidence type="ECO:0000259" key="4">
    <source>
        <dbReference type="Pfam" id="PF22725"/>
    </source>
</evidence>
<dbReference type="EMBL" id="BNBT01000009">
    <property type="protein sequence ID" value="GHE42689.1"/>
    <property type="molecule type" value="Genomic_DNA"/>
</dbReference>
<dbReference type="Gene3D" id="3.30.360.10">
    <property type="entry name" value="Dihydrodipicolinate Reductase, domain 2"/>
    <property type="match status" value="1"/>
</dbReference>
<sequence length="309" mass="31681">MGLIGTGPWATATHAPALAAHPDAELSGVWGRRPEAAAALAAAHGATAYEDVDALFAASDAVAFAVPPDVQAPLAARAARAGCHLLLDKPVATDAAAARSLAAETESAGVASVVFFTLRFAPPMADWLAERAAEGPWFTGRADWYGSFFAADGTGAFDSPWRASKGGLWDVGPHALAVLTAVLGEITSVTAAPGPADTVHLVLRHAGGASSTATLTLRAPERATGVTLEFRGARGTVSPQAFGETGWGDSGDAFRSAVSALVAAARDGRPHACDVRFGARVTEILATAEEQVRAREDGEQRNRTTPQAP</sequence>
<feature type="domain" description="GFO/IDH/MocA-like oxidoreductase" evidence="4">
    <location>
        <begin position="157"/>
        <end position="237"/>
    </location>
</feature>
<dbReference type="SUPFAM" id="SSF55347">
    <property type="entry name" value="Glyceraldehyde-3-phosphate dehydrogenase-like, C-terminal domain"/>
    <property type="match status" value="1"/>
</dbReference>
<evidence type="ECO:0000256" key="2">
    <source>
        <dbReference type="SAM" id="MobiDB-lite"/>
    </source>
</evidence>
<dbReference type="AlphaFoldDB" id="A0A918ZAE4"/>
<dbReference type="InterPro" id="IPR050463">
    <property type="entry name" value="Gfo/Idh/MocA_oxidrdct_glycsds"/>
</dbReference>
<accession>A0A918ZAE4</accession>
<evidence type="ECO:0000313" key="5">
    <source>
        <dbReference type="EMBL" id="GHE42689.1"/>
    </source>
</evidence>
<feature type="compositionally biased region" description="Basic and acidic residues" evidence="2">
    <location>
        <begin position="290"/>
        <end position="302"/>
    </location>
</feature>
<feature type="domain" description="Gfo/Idh/MocA-like oxidoreductase N-terminal" evidence="3">
    <location>
        <begin position="2"/>
        <end position="113"/>
    </location>
</feature>
<dbReference type="Gene3D" id="3.40.50.720">
    <property type="entry name" value="NAD(P)-binding Rossmann-like Domain"/>
    <property type="match status" value="1"/>
</dbReference>
<proteinExistence type="predicted"/>
<dbReference type="GO" id="GO:0000166">
    <property type="term" value="F:nucleotide binding"/>
    <property type="evidence" value="ECO:0007669"/>
    <property type="project" value="InterPro"/>
</dbReference>
<dbReference type="PANTHER" id="PTHR43818:SF11">
    <property type="entry name" value="BCDNA.GH03377"/>
    <property type="match status" value="1"/>
</dbReference>
<keyword evidence="1" id="KW-0560">Oxidoreductase</keyword>
<dbReference type="SUPFAM" id="SSF51735">
    <property type="entry name" value="NAD(P)-binding Rossmann-fold domains"/>
    <property type="match status" value="1"/>
</dbReference>
<dbReference type="PANTHER" id="PTHR43818">
    <property type="entry name" value="BCDNA.GH03377"/>
    <property type="match status" value="1"/>
</dbReference>
<evidence type="ECO:0000256" key="1">
    <source>
        <dbReference type="ARBA" id="ARBA00023002"/>
    </source>
</evidence>
<feature type="region of interest" description="Disordered" evidence="2">
    <location>
        <begin position="289"/>
        <end position="309"/>
    </location>
</feature>
<keyword evidence="6" id="KW-1185">Reference proteome</keyword>
<dbReference type="InterPro" id="IPR000683">
    <property type="entry name" value="Gfo/Idh/MocA-like_OxRdtase_N"/>
</dbReference>
<dbReference type="Pfam" id="PF22725">
    <property type="entry name" value="GFO_IDH_MocA_C3"/>
    <property type="match status" value="1"/>
</dbReference>
<evidence type="ECO:0000313" key="6">
    <source>
        <dbReference type="Proteomes" id="UP000608024"/>
    </source>
</evidence>
<evidence type="ECO:0000259" key="3">
    <source>
        <dbReference type="Pfam" id="PF01408"/>
    </source>
</evidence>
<gene>
    <name evidence="5" type="ORF">GCM10018785_10370</name>
</gene>
<comment type="caution">
    <text evidence="5">The sequence shown here is derived from an EMBL/GenBank/DDBJ whole genome shotgun (WGS) entry which is preliminary data.</text>
</comment>